<evidence type="ECO:0000256" key="2">
    <source>
        <dbReference type="ARBA" id="ARBA00023277"/>
    </source>
</evidence>
<feature type="domain" description="Glycoside hydrolase family 57 N-terminal" evidence="3">
    <location>
        <begin position="28"/>
        <end position="169"/>
    </location>
</feature>
<sequence length="364" mass="42671">MSSSIWLDALQGGTNSKICQWLELFVRNNKKVSLGFTGSTLADIKKFNPDAINIINEKKDIFEIILRPWSHDISLYRTDSLFIYNVELGIRTIKSEFESVSNYYLAPEFMITSRQIELISKMGIEAIFINPDRYQNDIKRRIIPTPHIVYGTSESTIKCIAIHGRTTQKYLSSCQLNDPKIWDKFIQDFPDDLIFSWRDGESFLLIPDGLSREEYLLQGESENINRKKLQSLEINYEDSSLYDRSYYKSYPIHSFTAWIKEMKMMWYVDRIRKIENNFSKLSDLQITLLLQLINSDILASVEKISPKIKLKIKGVIEDFIIYRSERGFEGEDYLQLIDDPNFRNDSAPHIKKLIARHEYLKAMH</sequence>
<name>A0A381VNF2_9ZZZZ</name>
<organism evidence="4">
    <name type="scientific">marine metagenome</name>
    <dbReference type="NCBI Taxonomy" id="408172"/>
    <lineage>
        <taxon>unclassified sequences</taxon>
        <taxon>metagenomes</taxon>
        <taxon>ecological metagenomes</taxon>
    </lineage>
</organism>
<dbReference type="InterPro" id="IPR011330">
    <property type="entry name" value="Glyco_hydro/deAcase_b/a-brl"/>
</dbReference>
<dbReference type="EMBL" id="UINC01009199">
    <property type="protein sequence ID" value="SVA41278.1"/>
    <property type="molecule type" value="Genomic_DNA"/>
</dbReference>
<evidence type="ECO:0000313" key="4">
    <source>
        <dbReference type="EMBL" id="SVA41278.1"/>
    </source>
</evidence>
<dbReference type="SUPFAM" id="SSF88713">
    <property type="entry name" value="Glycoside hydrolase/deacetylase"/>
    <property type="match status" value="1"/>
</dbReference>
<dbReference type="GO" id="GO:0005975">
    <property type="term" value="P:carbohydrate metabolic process"/>
    <property type="evidence" value="ECO:0007669"/>
    <property type="project" value="InterPro"/>
</dbReference>
<reference evidence="4" key="1">
    <citation type="submission" date="2018-05" db="EMBL/GenBank/DDBJ databases">
        <authorList>
            <person name="Lanie J.A."/>
            <person name="Ng W.-L."/>
            <person name="Kazmierczak K.M."/>
            <person name="Andrzejewski T.M."/>
            <person name="Davidsen T.M."/>
            <person name="Wayne K.J."/>
            <person name="Tettelin H."/>
            <person name="Glass J.I."/>
            <person name="Rusch D."/>
            <person name="Podicherti R."/>
            <person name="Tsui H.-C.T."/>
            <person name="Winkler M.E."/>
        </authorList>
    </citation>
    <scope>NUCLEOTIDE SEQUENCE</scope>
</reference>
<dbReference type="GO" id="GO:0003824">
    <property type="term" value="F:catalytic activity"/>
    <property type="evidence" value="ECO:0007669"/>
    <property type="project" value="InterPro"/>
</dbReference>
<proteinExistence type="inferred from homology"/>
<evidence type="ECO:0000259" key="3">
    <source>
        <dbReference type="Pfam" id="PF03065"/>
    </source>
</evidence>
<protein>
    <recommendedName>
        <fullName evidence="3">Glycoside hydrolase family 57 N-terminal domain-containing protein</fullName>
    </recommendedName>
</protein>
<dbReference type="InterPro" id="IPR004300">
    <property type="entry name" value="Glyco_hydro_57_N"/>
</dbReference>
<evidence type="ECO:0000256" key="1">
    <source>
        <dbReference type="ARBA" id="ARBA00006821"/>
    </source>
</evidence>
<dbReference type="Pfam" id="PF03065">
    <property type="entry name" value="Glyco_hydro_57"/>
    <property type="match status" value="1"/>
</dbReference>
<gene>
    <name evidence="4" type="ORF">METZ01_LOCUS94132</name>
</gene>
<dbReference type="AlphaFoldDB" id="A0A381VNF2"/>
<keyword evidence="2" id="KW-0119">Carbohydrate metabolism</keyword>
<dbReference type="Gene3D" id="3.20.110.20">
    <property type="match status" value="1"/>
</dbReference>
<accession>A0A381VNF2</accession>
<comment type="similarity">
    <text evidence="1">Belongs to the glycosyl hydrolase 57 family.</text>
</comment>